<sequence>MDTITELPGGQLVCRAHYLVICHKCGVDFTFIEEEEEEEEEEEDVWSNSDDDSRDHEQDFPSGPEVSTIEPQHTFSSARNQSNHTRFWRRLPCLVTWTNRTAIT</sequence>
<feature type="compositionally biased region" description="Acidic residues" evidence="1">
    <location>
        <begin position="34"/>
        <end position="50"/>
    </location>
</feature>
<feature type="region of interest" description="Disordered" evidence="1">
    <location>
        <begin position="34"/>
        <end position="82"/>
    </location>
</feature>
<evidence type="ECO:0000313" key="2">
    <source>
        <dbReference type="EMBL" id="TWU74170.1"/>
    </source>
</evidence>
<protein>
    <submittedName>
        <fullName evidence="2">Uncharacterized protein</fullName>
    </submittedName>
</protein>
<accession>A0A5C6G922</accession>
<reference evidence="3" key="1">
    <citation type="submission" date="2018-12" db="EMBL/GenBank/DDBJ databases">
        <title>The complete genome of Metarhizium rileyi, a key fungal pathogen of Lepidoptera.</title>
        <authorList>
            <person name="Binneck E."/>
            <person name="Lastra C.C.L."/>
            <person name="Sosa-Gomez D.R."/>
        </authorList>
    </citation>
    <scope>NUCLEOTIDE SEQUENCE [LARGE SCALE GENOMIC DNA]</scope>
    <source>
        <strain evidence="3">Cep018-CH2</strain>
    </source>
</reference>
<name>A0A5C6G922_METRR</name>
<organism evidence="2 3">
    <name type="scientific">Metarhizium rileyi (strain RCEF 4871)</name>
    <name type="common">Nomuraea rileyi</name>
    <dbReference type="NCBI Taxonomy" id="1649241"/>
    <lineage>
        <taxon>Eukaryota</taxon>
        <taxon>Fungi</taxon>
        <taxon>Dikarya</taxon>
        <taxon>Ascomycota</taxon>
        <taxon>Pezizomycotina</taxon>
        <taxon>Sordariomycetes</taxon>
        <taxon>Hypocreomycetidae</taxon>
        <taxon>Hypocreales</taxon>
        <taxon>Clavicipitaceae</taxon>
        <taxon>Metarhizium</taxon>
    </lineage>
</organism>
<dbReference type="AlphaFoldDB" id="A0A5C6G922"/>
<proteinExistence type="predicted"/>
<feature type="compositionally biased region" description="Polar residues" evidence="1">
    <location>
        <begin position="69"/>
        <end position="82"/>
    </location>
</feature>
<comment type="caution">
    <text evidence="2">The sequence shown here is derived from an EMBL/GenBank/DDBJ whole genome shotgun (WGS) entry which is preliminary data.</text>
</comment>
<gene>
    <name evidence="2" type="ORF">ED733_000661</name>
</gene>
<dbReference type="Proteomes" id="UP000317257">
    <property type="component" value="Unassembled WGS sequence"/>
</dbReference>
<evidence type="ECO:0000256" key="1">
    <source>
        <dbReference type="SAM" id="MobiDB-lite"/>
    </source>
</evidence>
<evidence type="ECO:0000313" key="3">
    <source>
        <dbReference type="Proteomes" id="UP000317257"/>
    </source>
</evidence>
<dbReference type="EMBL" id="SBHS01000012">
    <property type="protein sequence ID" value="TWU74170.1"/>
    <property type="molecule type" value="Genomic_DNA"/>
</dbReference>